<name>D8PE30_9BACT</name>
<dbReference type="KEGG" id="nde:NIDE1757"/>
<evidence type="ECO:0000313" key="3">
    <source>
        <dbReference type="Proteomes" id="UP000001660"/>
    </source>
</evidence>
<organism evidence="2 3">
    <name type="scientific">Nitrospira defluvii</name>
    <dbReference type="NCBI Taxonomy" id="330214"/>
    <lineage>
        <taxon>Bacteria</taxon>
        <taxon>Pseudomonadati</taxon>
        <taxon>Nitrospirota</taxon>
        <taxon>Nitrospiria</taxon>
        <taxon>Nitrospirales</taxon>
        <taxon>Nitrospiraceae</taxon>
        <taxon>Nitrospira</taxon>
    </lineage>
</organism>
<accession>D8PE30</accession>
<dbReference type="Proteomes" id="UP000001660">
    <property type="component" value="Chromosome"/>
</dbReference>
<keyword evidence="3" id="KW-1185">Reference proteome</keyword>
<feature type="region of interest" description="Disordered" evidence="1">
    <location>
        <begin position="1"/>
        <end position="32"/>
    </location>
</feature>
<reference evidence="2 3" key="1">
    <citation type="journal article" date="2010" name="Proc. Natl. Acad. Sci. U.S.A.">
        <title>A Nitrospira metagenome illuminates the physiology and evolution of globally important nitrite-oxidizing bacteria.</title>
        <authorList>
            <person name="Lucker S."/>
            <person name="Wagner M."/>
            <person name="Maixner F."/>
            <person name="Pelletier E."/>
            <person name="Koch H."/>
            <person name="Vacherie B."/>
            <person name="Rattei T."/>
            <person name="Sinninghe Damste J."/>
            <person name="Spieck E."/>
            <person name="Le Paslier D."/>
            <person name="Daims H."/>
        </authorList>
    </citation>
    <scope>NUCLEOTIDE SEQUENCE [LARGE SCALE GENOMIC DNA]</scope>
</reference>
<dbReference type="STRING" id="330214.NIDE1757"/>
<dbReference type="EMBL" id="FP929003">
    <property type="protein sequence ID" value="CBK41489.1"/>
    <property type="molecule type" value="Genomic_DNA"/>
</dbReference>
<gene>
    <name evidence="2" type="ORF">NIDE1757</name>
</gene>
<proteinExistence type="predicted"/>
<evidence type="ECO:0000256" key="1">
    <source>
        <dbReference type="SAM" id="MobiDB-lite"/>
    </source>
</evidence>
<sequence length="85" mass="9502">MPPKRKVPRQSGRNRSAGQKRKGAAAKSGEAGMTRRLQDLVERIDVVLPEVAARVAALEHLLLELKLCTQEDLRSAREFVRIQEA</sequence>
<protein>
    <submittedName>
        <fullName evidence="2">Uncharacterized protein</fullName>
    </submittedName>
</protein>
<dbReference type="OrthoDB" id="9864072at2"/>
<evidence type="ECO:0000313" key="2">
    <source>
        <dbReference type="EMBL" id="CBK41489.1"/>
    </source>
</evidence>
<dbReference type="AlphaFoldDB" id="D8PE30"/>
<dbReference type="HOGENOM" id="CLU_2506579_0_0_0"/>